<evidence type="ECO:0000313" key="8">
    <source>
        <dbReference type="Proteomes" id="UP000624159"/>
    </source>
</evidence>
<dbReference type="Proteomes" id="UP000281904">
    <property type="component" value="Chromosome"/>
</dbReference>
<dbReference type="Proteomes" id="UP000624159">
    <property type="component" value="Unassembled WGS sequence"/>
</dbReference>
<feature type="domain" description="Glycosyltransferase 2-like" evidence="4">
    <location>
        <begin position="7"/>
        <end position="106"/>
    </location>
</feature>
<dbReference type="AlphaFoldDB" id="A0A3S4Y9T5"/>
<evidence type="ECO:0000259" key="4">
    <source>
        <dbReference type="Pfam" id="PF00535"/>
    </source>
</evidence>
<evidence type="ECO:0000313" key="7">
    <source>
        <dbReference type="Proteomes" id="UP000281904"/>
    </source>
</evidence>
<dbReference type="InterPro" id="IPR029044">
    <property type="entry name" value="Nucleotide-diphossugar_trans"/>
</dbReference>
<evidence type="ECO:0000256" key="1">
    <source>
        <dbReference type="ARBA" id="ARBA00006739"/>
    </source>
</evidence>
<keyword evidence="2" id="KW-0328">Glycosyltransferase</keyword>
<accession>A0A3S4Y9T5</accession>
<dbReference type="SUPFAM" id="SSF53448">
    <property type="entry name" value="Nucleotide-diphospho-sugar transferases"/>
    <property type="match status" value="1"/>
</dbReference>
<comment type="similarity">
    <text evidence="1">Belongs to the glycosyltransferase 2 family.</text>
</comment>
<dbReference type="Pfam" id="PF00535">
    <property type="entry name" value="Glycos_transf_2"/>
    <property type="match status" value="1"/>
</dbReference>
<proteinExistence type="inferred from homology"/>
<reference evidence="5 8" key="2">
    <citation type="submission" date="2020-11" db="EMBL/GenBank/DDBJ databases">
        <title>Enhanced detection system for hospital associated transmission using whole genome sequencing surveillance.</title>
        <authorList>
            <person name="Harrison L.H."/>
            <person name="Van Tyne D."/>
            <person name="Marsh J.W."/>
            <person name="Griffith M.P."/>
            <person name="Snyder D.J."/>
            <person name="Cooper V.S."/>
            <person name="Mustapha M."/>
        </authorList>
    </citation>
    <scope>NUCLEOTIDE SEQUENCE [LARGE SCALE GENOMIC DNA]</scope>
    <source>
        <strain evidence="5 8">SER00230</strain>
    </source>
</reference>
<dbReference type="EMBL" id="LR134493">
    <property type="protein sequence ID" value="VEI72555.1"/>
    <property type="molecule type" value="Genomic_DNA"/>
</dbReference>
<name>A0A3S4Y9T5_SERRU</name>
<evidence type="ECO:0000313" key="5">
    <source>
        <dbReference type="EMBL" id="MBH1928442.1"/>
    </source>
</evidence>
<dbReference type="EMBL" id="JADULK010000001">
    <property type="protein sequence ID" value="MBH1928442.1"/>
    <property type="molecule type" value="Genomic_DNA"/>
</dbReference>
<evidence type="ECO:0000256" key="2">
    <source>
        <dbReference type="ARBA" id="ARBA00022676"/>
    </source>
</evidence>
<dbReference type="PANTHER" id="PTHR43179:SF12">
    <property type="entry name" value="GALACTOFURANOSYLTRANSFERASE GLFT2"/>
    <property type="match status" value="1"/>
</dbReference>
<keyword evidence="3 6" id="KW-0808">Transferase</keyword>
<protein>
    <submittedName>
        <fullName evidence="5">Glycosyltransferase family 2 protein</fullName>
    </submittedName>
    <submittedName>
        <fullName evidence="6">Transferase 2, rSAM/selenodomain-associated</fullName>
    </submittedName>
</protein>
<dbReference type="Gene3D" id="3.90.550.10">
    <property type="entry name" value="Spore Coat Polysaccharide Biosynthesis Protein SpsA, Chain A"/>
    <property type="match status" value="1"/>
</dbReference>
<gene>
    <name evidence="5" type="ORF">I5U13_02015</name>
    <name evidence="6" type="ORF">NCTC10036_04734</name>
</gene>
<dbReference type="InterPro" id="IPR001173">
    <property type="entry name" value="Glyco_trans_2-like"/>
</dbReference>
<reference evidence="6 7" key="1">
    <citation type="submission" date="2018-12" db="EMBL/GenBank/DDBJ databases">
        <authorList>
            <consortium name="Pathogen Informatics"/>
        </authorList>
    </citation>
    <scope>NUCLEOTIDE SEQUENCE [LARGE SCALE GENOMIC DNA]</scope>
    <source>
        <strain evidence="6 7">NCTC10036</strain>
    </source>
</reference>
<dbReference type="GO" id="GO:0016757">
    <property type="term" value="F:glycosyltransferase activity"/>
    <property type="evidence" value="ECO:0007669"/>
    <property type="project" value="UniProtKB-KW"/>
</dbReference>
<evidence type="ECO:0000313" key="6">
    <source>
        <dbReference type="EMBL" id="VEI72555.1"/>
    </source>
</evidence>
<dbReference type="RefSeq" id="WP_126533434.1">
    <property type="nucleotide sequence ID" value="NZ_JADULK010000001.1"/>
</dbReference>
<organism evidence="6 7">
    <name type="scientific">Serratia rubidaea</name>
    <name type="common">Serratia marinorubra</name>
    <dbReference type="NCBI Taxonomy" id="61652"/>
    <lineage>
        <taxon>Bacteria</taxon>
        <taxon>Pseudomonadati</taxon>
        <taxon>Pseudomonadota</taxon>
        <taxon>Gammaproteobacteria</taxon>
        <taxon>Enterobacterales</taxon>
        <taxon>Yersiniaceae</taxon>
        <taxon>Serratia</taxon>
    </lineage>
</organism>
<sequence length="277" mass="31757">MSKKCLVIVVTYNSEKHIQWCVSGLDNIDSEIEIRIVDSGSKNPDYLDSLASTNKISVIKEENIGFVAGNNRALYDIEQFDWVLFLNPDARIDKESMEKLLTFATQSSQHSTGMFTVPLVRYDINNMKSLNVFDSVGLGCNYYGRWYDIKANEPIVTLPGEFTSVEGICGAFMLTRTSALKQCLDSTGGIGFERSYYMYKEDVEISQRFVKAGWDLVVYNVCTAYHCRGWNASRKEVPYWARWHSAINDVDVAKKYKWRALPMALSKLVWVKYFEKK</sequence>
<evidence type="ECO:0000256" key="3">
    <source>
        <dbReference type="ARBA" id="ARBA00022679"/>
    </source>
</evidence>
<dbReference type="PANTHER" id="PTHR43179">
    <property type="entry name" value="RHAMNOSYLTRANSFERASE WBBL"/>
    <property type="match status" value="1"/>
</dbReference>
<keyword evidence="8" id="KW-1185">Reference proteome</keyword>